<gene>
    <name evidence="6" type="ORF">SAMN05192532_102456</name>
</gene>
<keyword evidence="7" id="KW-1185">Reference proteome</keyword>
<proteinExistence type="inferred from homology"/>
<dbReference type="Gene3D" id="3.40.190.290">
    <property type="match status" value="1"/>
</dbReference>
<accession>A0A1I2BTA3</accession>
<dbReference type="Gene3D" id="1.10.10.10">
    <property type="entry name" value="Winged helix-like DNA-binding domain superfamily/Winged helix DNA-binding domain"/>
    <property type="match status" value="1"/>
</dbReference>
<protein>
    <submittedName>
        <fullName evidence="6">DNA-binding transcriptional regulator, LysR family</fullName>
    </submittedName>
</protein>
<dbReference type="GO" id="GO:0003677">
    <property type="term" value="F:DNA binding"/>
    <property type="evidence" value="ECO:0007669"/>
    <property type="project" value="UniProtKB-KW"/>
</dbReference>
<dbReference type="Pfam" id="PF03466">
    <property type="entry name" value="LysR_substrate"/>
    <property type="match status" value="1"/>
</dbReference>
<dbReference type="STRING" id="930128.SAMN05192532_102456"/>
<evidence type="ECO:0000256" key="4">
    <source>
        <dbReference type="ARBA" id="ARBA00023163"/>
    </source>
</evidence>
<dbReference type="InterPro" id="IPR005119">
    <property type="entry name" value="LysR_subst-bd"/>
</dbReference>
<evidence type="ECO:0000259" key="5">
    <source>
        <dbReference type="PROSITE" id="PS50931"/>
    </source>
</evidence>
<dbReference type="FunFam" id="1.10.10.10:FF:000001">
    <property type="entry name" value="LysR family transcriptional regulator"/>
    <property type="match status" value="1"/>
</dbReference>
<dbReference type="InterPro" id="IPR050950">
    <property type="entry name" value="HTH-type_LysR_regulators"/>
</dbReference>
<dbReference type="Proteomes" id="UP000199516">
    <property type="component" value="Unassembled WGS sequence"/>
</dbReference>
<dbReference type="GO" id="GO:0003700">
    <property type="term" value="F:DNA-binding transcription factor activity"/>
    <property type="evidence" value="ECO:0007669"/>
    <property type="project" value="InterPro"/>
</dbReference>
<keyword evidence="2" id="KW-0805">Transcription regulation</keyword>
<dbReference type="InterPro" id="IPR036388">
    <property type="entry name" value="WH-like_DNA-bd_sf"/>
</dbReference>
<evidence type="ECO:0000313" key="7">
    <source>
        <dbReference type="Proteomes" id="UP000199516"/>
    </source>
</evidence>
<dbReference type="PANTHER" id="PTHR30419">
    <property type="entry name" value="HTH-TYPE TRANSCRIPTIONAL REGULATOR YBHD"/>
    <property type="match status" value="1"/>
</dbReference>
<evidence type="ECO:0000256" key="1">
    <source>
        <dbReference type="ARBA" id="ARBA00009437"/>
    </source>
</evidence>
<dbReference type="PANTHER" id="PTHR30419:SF8">
    <property type="entry name" value="NITROGEN ASSIMILATION TRANSCRIPTIONAL ACTIVATOR-RELATED"/>
    <property type="match status" value="1"/>
</dbReference>
<name>A0A1I2BTA3_9BACI</name>
<feature type="domain" description="HTH lysR-type" evidence="5">
    <location>
        <begin position="1"/>
        <end position="58"/>
    </location>
</feature>
<sequence length="296" mass="33957">MNLKQLEYFLEIEKEKSFSKASQTLHVSQPSLSKVIHQLEEELGIRLFDRSTRHLRITDEGKMMLIHAQQVIRAADDMKKAADDLIQRRKGSFLFGLPPVIGSTLFPDVIADFRATYPDTDMQIIEEGAKIMEASLLEGNIDVGVAILPVASDLFDVRPLIQKHLLLIVAPDHPLAKEKKITMKELRHERFLMFQQGFSLYDRVREGCIEAGFEPTVIHESTQWDFLVEMAKKNLGVAFVPETLCEKMDMTEVGVIEVTDPALTWDLALIWRKNSYQSHATREWIDFVEESFRAKK</sequence>
<dbReference type="RefSeq" id="WP_091659045.1">
    <property type="nucleotide sequence ID" value="NZ_FONT01000002.1"/>
</dbReference>
<reference evidence="6 7" key="1">
    <citation type="submission" date="2016-10" db="EMBL/GenBank/DDBJ databases">
        <authorList>
            <person name="de Groot N.N."/>
        </authorList>
    </citation>
    <scope>NUCLEOTIDE SEQUENCE [LARGE SCALE GENOMIC DNA]</scope>
    <source>
        <strain evidence="6 7">DSM 23995</strain>
    </source>
</reference>
<evidence type="ECO:0000256" key="2">
    <source>
        <dbReference type="ARBA" id="ARBA00023015"/>
    </source>
</evidence>
<evidence type="ECO:0000313" key="6">
    <source>
        <dbReference type="EMBL" id="SFE58530.1"/>
    </source>
</evidence>
<dbReference type="SUPFAM" id="SSF46785">
    <property type="entry name" value="Winged helix' DNA-binding domain"/>
    <property type="match status" value="1"/>
</dbReference>
<dbReference type="InterPro" id="IPR036390">
    <property type="entry name" value="WH_DNA-bd_sf"/>
</dbReference>
<evidence type="ECO:0000256" key="3">
    <source>
        <dbReference type="ARBA" id="ARBA00023125"/>
    </source>
</evidence>
<organism evidence="6 7">
    <name type="scientific">Alteribacillus iranensis</name>
    <dbReference type="NCBI Taxonomy" id="930128"/>
    <lineage>
        <taxon>Bacteria</taxon>
        <taxon>Bacillati</taxon>
        <taxon>Bacillota</taxon>
        <taxon>Bacilli</taxon>
        <taxon>Bacillales</taxon>
        <taxon>Bacillaceae</taxon>
        <taxon>Alteribacillus</taxon>
    </lineage>
</organism>
<dbReference type="Pfam" id="PF00126">
    <property type="entry name" value="HTH_1"/>
    <property type="match status" value="1"/>
</dbReference>
<dbReference type="CDD" id="cd08438">
    <property type="entry name" value="PBP2_CidR"/>
    <property type="match status" value="1"/>
</dbReference>
<dbReference type="InterPro" id="IPR000847">
    <property type="entry name" value="LysR_HTH_N"/>
</dbReference>
<dbReference type="EMBL" id="FONT01000002">
    <property type="protein sequence ID" value="SFE58530.1"/>
    <property type="molecule type" value="Genomic_DNA"/>
</dbReference>
<dbReference type="OrthoDB" id="9803735at2"/>
<dbReference type="PROSITE" id="PS50931">
    <property type="entry name" value="HTH_LYSR"/>
    <property type="match status" value="1"/>
</dbReference>
<dbReference type="PRINTS" id="PR00039">
    <property type="entry name" value="HTHLYSR"/>
</dbReference>
<dbReference type="AlphaFoldDB" id="A0A1I2BTA3"/>
<dbReference type="SUPFAM" id="SSF53850">
    <property type="entry name" value="Periplasmic binding protein-like II"/>
    <property type="match status" value="1"/>
</dbReference>
<comment type="similarity">
    <text evidence="1">Belongs to the LysR transcriptional regulatory family.</text>
</comment>
<keyword evidence="3 6" id="KW-0238">DNA-binding</keyword>
<keyword evidence="4" id="KW-0804">Transcription</keyword>
<dbReference type="GO" id="GO:0005829">
    <property type="term" value="C:cytosol"/>
    <property type="evidence" value="ECO:0007669"/>
    <property type="project" value="TreeGrafter"/>
</dbReference>